<comment type="caution">
    <text evidence="1">The sequence shown here is derived from an EMBL/GenBank/DDBJ whole genome shotgun (WGS) entry which is preliminary data.</text>
</comment>
<keyword evidence="2" id="KW-1185">Reference proteome</keyword>
<gene>
    <name evidence="1" type="ORF">SEPCBS57363_004320</name>
</gene>
<protein>
    <submittedName>
        <fullName evidence="1">Uncharacterized protein</fullName>
    </submittedName>
</protein>
<dbReference type="EMBL" id="CAWUOM010000079">
    <property type="protein sequence ID" value="CAK7270864.1"/>
    <property type="molecule type" value="Genomic_DNA"/>
</dbReference>
<reference evidence="1 2" key="1">
    <citation type="submission" date="2024-01" db="EMBL/GenBank/DDBJ databases">
        <authorList>
            <person name="Allen C."/>
            <person name="Tagirdzhanova G."/>
        </authorList>
    </citation>
    <scope>NUCLEOTIDE SEQUENCE [LARGE SCALE GENOMIC DNA]</scope>
    <source>
        <strain evidence="1 2">CBS 573.63</strain>
    </source>
</reference>
<proteinExistence type="predicted"/>
<sequence>KDDERSSHDLGATGLRLVVRITSPNRQLAAADVQKVILGVIRDTSLYGGKLDADSAALEDISSHFTYVF</sequence>
<accession>A0ABP0DRD9</accession>
<name>A0ABP0DRD9_9PEZI</name>
<feature type="non-terminal residue" evidence="1">
    <location>
        <position position="1"/>
    </location>
</feature>
<organism evidence="1 2">
    <name type="scientific">Sporothrix epigloea</name>
    <dbReference type="NCBI Taxonomy" id="1892477"/>
    <lineage>
        <taxon>Eukaryota</taxon>
        <taxon>Fungi</taxon>
        <taxon>Dikarya</taxon>
        <taxon>Ascomycota</taxon>
        <taxon>Pezizomycotina</taxon>
        <taxon>Sordariomycetes</taxon>
        <taxon>Sordariomycetidae</taxon>
        <taxon>Ophiostomatales</taxon>
        <taxon>Ophiostomataceae</taxon>
        <taxon>Sporothrix</taxon>
    </lineage>
</organism>
<dbReference type="Proteomes" id="UP001642501">
    <property type="component" value="Unassembled WGS sequence"/>
</dbReference>
<evidence type="ECO:0000313" key="2">
    <source>
        <dbReference type="Proteomes" id="UP001642501"/>
    </source>
</evidence>
<evidence type="ECO:0000313" key="1">
    <source>
        <dbReference type="EMBL" id="CAK7270864.1"/>
    </source>
</evidence>